<dbReference type="InterPro" id="IPR056772">
    <property type="entry name" value="RecA-like_ORC2"/>
</dbReference>
<evidence type="ECO:0000313" key="5">
    <source>
        <dbReference type="Proteomes" id="UP001176940"/>
    </source>
</evidence>
<keyword evidence="2" id="KW-0235">DNA replication</keyword>
<dbReference type="InterPro" id="IPR007220">
    <property type="entry name" value="ORC2"/>
</dbReference>
<sequence>MNSEKPSLELYLLIHNLDSHMLRGDKCQQVLGQLASISNIHVLASIDHINAPLRSRQDYFIRKYRKCLAVTSKKMW</sequence>
<dbReference type="PANTHER" id="PTHR14052">
    <property type="entry name" value="ORIGIN RECOGNITION COMPLEX SUBUNIT 2"/>
    <property type="match status" value="1"/>
</dbReference>
<evidence type="ECO:0000313" key="4">
    <source>
        <dbReference type="EMBL" id="CAJ0965289.1"/>
    </source>
</evidence>
<accession>A0ABN9MM00</accession>
<gene>
    <name evidence="4" type="ORF">RIMI_LOCUS20119689</name>
</gene>
<comment type="similarity">
    <text evidence="2">Belongs to the ORC2 family.</text>
</comment>
<protein>
    <recommendedName>
        <fullName evidence="1 2">Origin recognition complex subunit 2</fullName>
    </recommendedName>
</protein>
<organism evidence="4 5">
    <name type="scientific">Ranitomeya imitator</name>
    <name type="common">mimic poison frog</name>
    <dbReference type="NCBI Taxonomy" id="111125"/>
    <lineage>
        <taxon>Eukaryota</taxon>
        <taxon>Metazoa</taxon>
        <taxon>Chordata</taxon>
        <taxon>Craniata</taxon>
        <taxon>Vertebrata</taxon>
        <taxon>Euteleostomi</taxon>
        <taxon>Amphibia</taxon>
        <taxon>Batrachia</taxon>
        <taxon>Anura</taxon>
        <taxon>Neobatrachia</taxon>
        <taxon>Hyloidea</taxon>
        <taxon>Dendrobatidae</taxon>
        <taxon>Dendrobatinae</taxon>
        <taxon>Ranitomeya</taxon>
    </lineage>
</organism>
<dbReference type="Pfam" id="PF04084">
    <property type="entry name" value="RecA-like_ORC2"/>
    <property type="match status" value="1"/>
</dbReference>
<evidence type="ECO:0000259" key="3">
    <source>
        <dbReference type="Pfam" id="PF04084"/>
    </source>
</evidence>
<evidence type="ECO:0000256" key="2">
    <source>
        <dbReference type="RuleBase" id="RU368084"/>
    </source>
</evidence>
<keyword evidence="2" id="KW-0539">Nucleus</keyword>
<comment type="subcellular location">
    <subcellularLocation>
        <location evidence="2">Nucleus</location>
    </subcellularLocation>
</comment>
<proteinExistence type="inferred from homology"/>
<comment type="caution">
    <text evidence="4">The sequence shown here is derived from an EMBL/GenBank/DDBJ whole genome shotgun (WGS) entry which is preliminary data.</text>
</comment>
<evidence type="ECO:0000256" key="1">
    <source>
        <dbReference type="ARBA" id="ARBA00019080"/>
    </source>
</evidence>
<comment type="function">
    <text evidence="2">Component of the origin recognition complex (ORC) that binds origins of replication. DNA-binding is ATP-dependent. ORC is required to assemble the pre-replication complex necessary to initiate DNA replication.</text>
</comment>
<dbReference type="Proteomes" id="UP001176940">
    <property type="component" value="Unassembled WGS sequence"/>
</dbReference>
<feature type="domain" description="Origin recognition complex subunit 2 RecA-like" evidence="3">
    <location>
        <begin position="4"/>
        <end position="53"/>
    </location>
</feature>
<dbReference type="PANTHER" id="PTHR14052:SF0">
    <property type="entry name" value="ORIGIN RECOGNITION COMPLEX SUBUNIT 2"/>
    <property type="match status" value="1"/>
</dbReference>
<keyword evidence="5" id="KW-1185">Reference proteome</keyword>
<dbReference type="EMBL" id="CAUEEQ010066290">
    <property type="protein sequence ID" value="CAJ0965289.1"/>
    <property type="molecule type" value="Genomic_DNA"/>
</dbReference>
<reference evidence="4" key="1">
    <citation type="submission" date="2023-07" db="EMBL/GenBank/DDBJ databases">
        <authorList>
            <person name="Stuckert A."/>
        </authorList>
    </citation>
    <scope>NUCLEOTIDE SEQUENCE</scope>
</reference>
<comment type="subunit">
    <text evidence="2">Component of the origin recognition complex (ORC).</text>
</comment>
<name>A0ABN9MM00_9NEOB</name>